<feature type="domain" description="S1 motif" evidence="7">
    <location>
        <begin position="963"/>
        <end position="1034"/>
    </location>
</feature>
<feature type="domain" description="S1 motif" evidence="7">
    <location>
        <begin position="323"/>
        <end position="392"/>
    </location>
</feature>
<dbReference type="PANTHER" id="PTHR23270">
    <property type="entry name" value="PROGRAMMED CELL DEATH PROTEIN 11 PRE-RRNA PROCESSING PROTEIN RRP5"/>
    <property type="match status" value="1"/>
</dbReference>
<feature type="domain" description="S1 motif" evidence="7">
    <location>
        <begin position="509"/>
        <end position="578"/>
    </location>
</feature>
<dbReference type="InterPro" id="IPR045209">
    <property type="entry name" value="Rrp5"/>
</dbReference>
<keyword evidence="5" id="KW-0802">TPR repeat</keyword>
<dbReference type="InterPro" id="IPR019734">
    <property type="entry name" value="TPR_rpt"/>
</dbReference>
<reference evidence="8 9" key="1">
    <citation type="submission" date="2014-02" db="EMBL/GenBank/DDBJ databases">
        <title>Transposable element dynamics among asymbiotic and ectomycorrhizal Amanita fungi.</title>
        <authorList>
            <consortium name="DOE Joint Genome Institute"/>
            <person name="Hess J."/>
            <person name="Skrede I."/>
            <person name="Wolfe B."/>
            <person name="LaButti K."/>
            <person name="Ohm R.A."/>
            <person name="Grigoriev I.V."/>
            <person name="Pringle A."/>
        </authorList>
    </citation>
    <scope>NUCLEOTIDE SEQUENCE [LARGE SCALE GENOMIC DNA]</scope>
    <source>
        <strain evidence="8 9">SKay4041</strain>
    </source>
</reference>
<dbReference type="GO" id="GO:0006364">
    <property type="term" value="P:rRNA processing"/>
    <property type="evidence" value="ECO:0007669"/>
    <property type="project" value="UniProtKB-KW"/>
</dbReference>
<evidence type="ECO:0000256" key="4">
    <source>
        <dbReference type="ARBA" id="ARBA00023242"/>
    </source>
</evidence>
<dbReference type="Proteomes" id="UP000242287">
    <property type="component" value="Unassembled WGS sequence"/>
</dbReference>
<evidence type="ECO:0000313" key="8">
    <source>
        <dbReference type="EMBL" id="PFH54835.1"/>
    </source>
</evidence>
<feature type="region of interest" description="Disordered" evidence="6">
    <location>
        <begin position="143"/>
        <end position="162"/>
    </location>
</feature>
<dbReference type="FunFam" id="2.40.50.140:FF:000155">
    <property type="entry name" value="rRNA biogenesis protein RRP5"/>
    <property type="match status" value="1"/>
</dbReference>
<dbReference type="FunFam" id="2.40.50.140:FF:000148">
    <property type="entry name" value="protein RRP5 homolog isoform X1"/>
    <property type="match status" value="1"/>
</dbReference>
<dbReference type="Pfam" id="PF00575">
    <property type="entry name" value="S1"/>
    <property type="match status" value="4"/>
</dbReference>
<dbReference type="GO" id="GO:0032040">
    <property type="term" value="C:small-subunit processome"/>
    <property type="evidence" value="ECO:0007669"/>
    <property type="project" value="TreeGrafter"/>
</dbReference>
<gene>
    <name evidence="8" type="ORF">AMATHDRAFT_72594</name>
</gene>
<dbReference type="PROSITE" id="PS50005">
    <property type="entry name" value="TPR"/>
    <property type="match status" value="1"/>
</dbReference>
<evidence type="ECO:0000256" key="6">
    <source>
        <dbReference type="SAM" id="MobiDB-lite"/>
    </source>
</evidence>
<evidence type="ECO:0000259" key="7">
    <source>
        <dbReference type="PROSITE" id="PS50126"/>
    </source>
</evidence>
<evidence type="ECO:0000313" key="9">
    <source>
        <dbReference type="Proteomes" id="UP000242287"/>
    </source>
</evidence>
<organism evidence="8 9">
    <name type="scientific">Amanita thiersii Skay4041</name>
    <dbReference type="NCBI Taxonomy" id="703135"/>
    <lineage>
        <taxon>Eukaryota</taxon>
        <taxon>Fungi</taxon>
        <taxon>Dikarya</taxon>
        <taxon>Basidiomycota</taxon>
        <taxon>Agaricomycotina</taxon>
        <taxon>Agaricomycetes</taxon>
        <taxon>Agaricomycetidae</taxon>
        <taxon>Agaricales</taxon>
        <taxon>Pluteineae</taxon>
        <taxon>Amanitaceae</taxon>
        <taxon>Amanita</taxon>
    </lineage>
</organism>
<feature type="compositionally biased region" description="Basic and acidic residues" evidence="6">
    <location>
        <begin position="1074"/>
        <end position="1088"/>
    </location>
</feature>
<dbReference type="InterPro" id="IPR057301">
    <property type="entry name" value="Rrp5_OB_4th"/>
</dbReference>
<sequence>MAPSKRPLDDPSTPSRTKKKREDVDFPRGGGTTLTPAEVKAFRAEAIQEANEELFHDATLPKRDNKRKCKPGISKSSFHNKGEKIRIEHLSYKRLSVGMKILGQIVSVQPLALIVSLPNQLFAHIPITNISPQYTSLLETMDTRQEETELEDETDDGDGTDLVPPQINRCPELSDMFHVGQYVRAAVTAVYPPGSNASNLSKSRDELVKASRRVELSLFPEKINAGVQKSDINIGFTLSVAVKSIEDHGYILDLGIPDVSGFLSFKDAQQEIFKKRLSLGWLLDVTISKVSGNRRICEVSAVSSRFSSTCLSEAINSESILPGSLVQSLITATNPLGLNLQVLGLFDGTVDEFHLHQCQTEKVYKVGKKVKARILYNYGTSPPKYALALTQHILELGSRTVKGQDNSPPKNFEEAYPIGTVLEAVKVLRVAADWGIIVEVQPGLEGFVHMSHLTDDHITSLGNTGPWKVGSLHRARITGYFAFDGLLQLSLRPSVLNQKFLQIDDLNVGQVVKGTIKKLTDSGLFVSLSGNVDGVVWPNHYADIPLKHPGKRFKPGVNIKCRVLVVDSDRKKLSLTAKKTLVDSTLPVLSKMEEVERGVTTHAVVFKVTDSALIIEFYNHLKAVVPAKELSETPVANLAELYTIGKVVKVRIIAVDPEQPRIVASIRQATSSLPLPIDVSVGVGDTVHGEVTGIHKENILLSLKPSQIPALLSLKNLANHRNMSLTQLRVDLKTGEQLDELIVVTRNPEKGLVIVANKPKNSAGLPSKSSALKMDTITTGQTVLGRVIRQNRQGSLLKINAHIGGILHPTDASDNYDFGNAFPAVDSILKAIVIEVNPAKKQLVLSMRPSRFYPKKTSEIVDREIQGLGDLQVGDVVRGFIKSVTDHGLFVSIARGVDARIQIKELFDEYVKDWKPRFRANQLVKGRILSVNMENKKVEMTFKSDELLKRTQDNTSINDLTKGQKVDGIVKKIESYGLFIQIDGTSLQGLCHKSEISDNKEADIHSALQGFRQGDHVKAIVINIEQRRISLSIKPSYFDQEDFGTSDDVELRKSQESSFGIIENEDNDNNLSSHHGDAADSDNSRRYSDDDEDASMLYLNGGEEAGSMLLPPAQLATASAPMKINKFHWFEDQANAERELPSEESSSEIDVEDQLNKRKRKKRKQIEEDLTAHMHSKAPESNADFERLLLGSPNSSYLWIQYMSFQLELSEVDKARDVARRAINTINFREEQERLNVWIALLNLENVYGTGDSLDKAFKEAARANDSKTVHLRLASIFDESEKYERAENQFNKTCKKFGQSSKVWSSFGEFYLRRGNLEEARRLLPRSLQSLEKRKHLKTITKFAQLEYKFGDPERGRTVFEGIVDSHPKRWDLWSIYIDMEAGQGNIQSLRNLFDRVFTLKMTSHKAKSFFKKWLDLEHKLGDEQGASAVKEKAIEWTQRATNTS</sequence>
<feature type="region of interest" description="Disordered" evidence="6">
    <location>
        <begin position="1063"/>
        <end position="1091"/>
    </location>
</feature>
<dbReference type="InterPro" id="IPR011990">
    <property type="entry name" value="TPR-like_helical_dom_sf"/>
</dbReference>
<evidence type="ECO:0000256" key="5">
    <source>
        <dbReference type="PROSITE-ProRule" id="PRU00339"/>
    </source>
</evidence>
<dbReference type="CDD" id="cd05693">
    <property type="entry name" value="S1_Rrp5_repeat_hs1_sc1"/>
    <property type="match status" value="1"/>
</dbReference>
<dbReference type="SUPFAM" id="SSF50249">
    <property type="entry name" value="Nucleic acid-binding proteins"/>
    <property type="match status" value="8"/>
</dbReference>
<name>A0A2A9NV17_9AGAR</name>
<feature type="compositionally biased region" description="Acidic residues" evidence="6">
    <location>
        <begin position="148"/>
        <end position="159"/>
    </location>
</feature>
<protein>
    <recommendedName>
        <fullName evidence="7">S1 motif domain-containing protein</fullName>
    </recommendedName>
</protein>
<keyword evidence="2" id="KW-0698">rRNA processing</keyword>
<dbReference type="SMART" id="SM00316">
    <property type="entry name" value="S1"/>
    <property type="match status" value="9"/>
</dbReference>
<feature type="region of interest" description="Disordered" evidence="6">
    <location>
        <begin position="1"/>
        <end position="38"/>
    </location>
</feature>
<dbReference type="FunFam" id="2.40.50.140:FF:000103">
    <property type="entry name" value="protein RRP5 homolog"/>
    <property type="match status" value="3"/>
</dbReference>
<proteinExistence type="predicted"/>
<feature type="region of interest" description="Disordered" evidence="6">
    <location>
        <begin position="59"/>
        <end position="80"/>
    </location>
</feature>
<feature type="repeat" description="TPR" evidence="5">
    <location>
        <begin position="1302"/>
        <end position="1335"/>
    </location>
</feature>
<evidence type="ECO:0000256" key="3">
    <source>
        <dbReference type="ARBA" id="ARBA00022737"/>
    </source>
</evidence>
<dbReference type="SUPFAM" id="SSF48452">
    <property type="entry name" value="TPR-like"/>
    <property type="match status" value="1"/>
</dbReference>
<evidence type="ECO:0000256" key="2">
    <source>
        <dbReference type="ARBA" id="ARBA00022552"/>
    </source>
</evidence>
<dbReference type="OrthoDB" id="412781at2759"/>
<feature type="domain" description="S1 motif" evidence="7">
    <location>
        <begin position="598"/>
        <end position="667"/>
    </location>
</feature>
<dbReference type="InterPro" id="IPR003107">
    <property type="entry name" value="HAT"/>
</dbReference>
<dbReference type="Pfam" id="PF23240">
    <property type="entry name" value="HAT_PRP39_N"/>
    <property type="match status" value="1"/>
</dbReference>
<evidence type="ECO:0000256" key="1">
    <source>
        <dbReference type="ARBA" id="ARBA00004604"/>
    </source>
</evidence>
<feature type="domain" description="S1 motif" evidence="7">
    <location>
        <begin position="684"/>
        <end position="758"/>
    </location>
</feature>
<dbReference type="Gene3D" id="2.40.50.140">
    <property type="entry name" value="Nucleic acid-binding proteins"/>
    <property type="match status" value="8"/>
</dbReference>
<feature type="domain" description="S1 motif" evidence="7">
    <location>
        <begin position="780"/>
        <end position="848"/>
    </location>
</feature>
<dbReference type="SMART" id="SM00386">
    <property type="entry name" value="HAT"/>
    <property type="match status" value="5"/>
</dbReference>
<dbReference type="PANTHER" id="PTHR23270:SF10">
    <property type="entry name" value="PROTEIN RRP5 HOMOLOG"/>
    <property type="match status" value="1"/>
</dbReference>
<keyword evidence="9" id="KW-1185">Reference proteome</keyword>
<dbReference type="EMBL" id="KZ301969">
    <property type="protein sequence ID" value="PFH54835.1"/>
    <property type="molecule type" value="Genomic_DNA"/>
</dbReference>
<dbReference type="PROSITE" id="PS50126">
    <property type="entry name" value="S1"/>
    <property type="match status" value="8"/>
</dbReference>
<dbReference type="CDD" id="cd05697">
    <property type="entry name" value="S1_Rrp5_repeat_hs5"/>
    <property type="match status" value="1"/>
</dbReference>
<dbReference type="STRING" id="703135.A0A2A9NV17"/>
<keyword evidence="3" id="KW-0677">Repeat</keyword>
<dbReference type="Pfam" id="PF24685">
    <property type="entry name" value="OB_RRP5_4th"/>
    <property type="match status" value="1"/>
</dbReference>
<dbReference type="InterPro" id="IPR012340">
    <property type="entry name" value="NA-bd_OB-fold"/>
</dbReference>
<dbReference type="CDD" id="cd05696">
    <property type="entry name" value="S1_Rrp5_repeat_hs4"/>
    <property type="match status" value="1"/>
</dbReference>
<dbReference type="FunFam" id="1.25.40.10:FF:000727">
    <property type="entry name" value="Chromosome 1, whole genome shotgun sequence"/>
    <property type="match status" value="1"/>
</dbReference>
<dbReference type="Gene3D" id="1.25.40.10">
    <property type="entry name" value="Tetratricopeptide repeat domain"/>
    <property type="match status" value="1"/>
</dbReference>
<dbReference type="InterPro" id="IPR048059">
    <property type="entry name" value="Rrp5_S1_rpt_hs1_sc1"/>
</dbReference>
<dbReference type="GO" id="GO:0003723">
    <property type="term" value="F:RNA binding"/>
    <property type="evidence" value="ECO:0007669"/>
    <property type="project" value="TreeGrafter"/>
</dbReference>
<feature type="region of interest" description="Disordered" evidence="6">
    <location>
        <begin position="1136"/>
        <end position="1164"/>
    </location>
</feature>
<comment type="subcellular location">
    <subcellularLocation>
        <location evidence="1">Nucleus</location>
        <location evidence="1">Nucleolus</location>
    </subcellularLocation>
</comment>
<dbReference type="InterPro" id="IPR003029">
    <property type="entry name" value="S1_domain"/>
</dbReference>
<feature type="domain" description="S1 motif" evidence="7">
    <location>
        <begin position="874"/>
        <end position="943"/>
    </location>
</feature>
<feature type="domain" description="S1 motif" evidence="7">
    <location>
        <begin position="419"/>
        <end position="492"/>
    </location>
</feature>
<accession>A0A2A9NV17</accession>
<dbReference type="CDD" id="cd05707">
    <property type="entry name" value="S1_Rrp5_repeat_sc11"/>
    <property type="match status" value="1"/>
</dbReference>
<keyword evidence="4" id="KW-0539">Nucleus</keyword>